<gene>
    <name evidence="5" type="ORF">CDL15_Pgr025896</name>
</gene>
<dbReference type="PANTHER" id="PTHR31636">
    <property type="entry name" value="OSJNBA0084A10.13 PROTEIN-RELATED"/>
    <property type="match status" value="1"/>
</dbReference>
<feature type="compositionally biased region" description="Basic and acidic residues" evidence="4">
    <location>
        <begin position="308"/>
        <end position="320"/>
    </location>
</feature>
<evidence type="ECO:0000313" key="5">
    <source>
        <dbReference type="EMBL" id="OWM70047.1"/>
    </source>
</evidence>
<keyword evidence="2" id="KW-0804">Transcription</keyword>
<feature type="region of interest" description="SAW" evidence="3">
    <location>
        <begin position="683"/>
        <end position="758"/>
    </location>
</feature>
<evidence type="ECO:0000313" key="6">
    <source>
        <dbReference type="Proteomes" id="UP000197138"/>
    </source>
</evidence>
<evidence type="ECO:0000256" key="2">
    <source>
        <dbReference type="ARBA" id="ARBA00023163"/>
    </source>
</evidence>
<reference evidence="6" key="1">
    <citation type="journal article" date="2017" name="Plant J.">
        <title>The pomegranate (Punica granatum L.) genome and the genomics of punicalagin biosynthesis.</title>
        <authorList>
            <person name="Qin G."/>
            <person name="Xu C."/>
            <person name="Ming R."/>
            <person name="Tang H."/>
            <person name="Guyot R."/>
            <person name="Kramer E.M."/>
            <person name="Hu Y."/>
            <person name="Yi X."/>
            <person name="Qi Y."/>
            <person name="Xu X."/>
            <person name="Gao Z."/>
            <person name="Pan H."/>
            <person name="Jian J."/>
            <person name="Tian Y."/>
            <person name="Yue Z."/>
            <person name="Xu Y."/>
        </authorList>
    </citation>
    <scope>NUCLEOTIDE SEQUENCE [LARGE SCALE GENOMIC DNA]</scope>
    <source>
        <strain evidence="6">cv. Dabenzi</strain>
    </source>
</reference>
<dbReference type="Proteomes" id="UP000197138">
    <property type="component" value="Unassembled WGS sequence"/>
</dbReference>
<dbReference type="Pfam" id="PF03514">
    <property type="entry name" value="GRAS"/>
    <property type="match status" value="1"/>
</dbReference>
<feature type="compositionally biased region" description="Polar residues" evidence="4">
    <location>
        <begin position="219"/>
        <end position="228"/>
    </location>
</feature>
<feature type="compositionally biased region" description="Basic and acidic residues" evidence="4">
    <location>
        <begin position="361"/>
        <end position="372"/>
    </location>
</feature>
<feature type="region of interest" description="Disordered" evidence="4">
    <location>
        <begin position="276"/>
        <end position="330"/>
    </location>
</feature>
<evidence type="ECO:0000256" key="4">
    <source>
        <dbReference type="SAM" id="MobiDB-lite"/>
    </source>
</evidence>
<evidence type="ECO:0000256" key="1">
    <source>
        <dbReference type="ARBA" id="ARBA00023015"/>
    </source>
</evidence>
<dbReference type="EMBL" id="MTKT01004810">
    <property type="protein sequence ID" value="OWM70047.1"/>
    <property type="molecule type" value="Genomic_DNA"/>
</dbReference>
<evidence type="ECO:0000256" key="3">
    <source>
        <dbReference type="PROSITE-ProRule" id="PRU01191"/>
    </source>
</evidence>
<accession>A0A218WAZ5</accession>
<feature type="region of interest" description="Leucine repeat II (LRII)" evidence="3">
    <location>
        <begin position="545"/>
        <end position="577"/>
    </location>
</feature>
<feature type="region of interest" description="Disordered" evidence="4">
    <location>
        <begin position="355"/>
        <end position="382"/>
    </location>
</feature>
<comment type="caution">
    <text evidence="3">Lacks conserved residue(s) required for the propagation of feature annotation.</text>
</comment>
<feature type="region of interest" description="Disordered" evidence="4">
    <location>
        <begin position="208"/>
        <end position="228"/>
    </location>
</feature>
<feature type="region of interest" description="VHIID" evidence="3">
    <location>
        <begin position="464"/>
        <end position="529"/>
    </location>
</feature>
<feature type="compositionally biased region" description="Low complexity" evidence="4">
    <location>
        <begin position="288"/>
        <end position="302"/>
    </location>
</feature>
<organism evidence="5 6">
    <name type="scientific">Punica granatum</name>
    <name type="common">Pomegranate</name>
    <dbReference type="NCBI Taxonomy" id="22663"/>
    <lineage>
        <taxon>Eukaryota</taxon>
        <taxon>Viridiplantae</taxon>
        <taxon>Streptophyta</taxon>
        <taxon>Embryophyta</taxon>
        <taxon>Tracheophyta</taxon>
        <taxon>Spermatophyta</taxon>
        <taxon>Magnoliopsida</taxon>
        <taxon>eudicotyledons</taxon>
        <taxon>Gunneridae</taxon>
        <taxon>Pentapetalae</taxon>
        <taxon>rosids</taxon>
        <taxon>malvids</taxon>
        <taxon>Myrtales</taxon>
        <taxon>Lythraceae</taxon>
        <taxon>Punica</taxon>
    </lineage>
</organism>
<comment type="caution">
    <text evidence="5">The sequence shown here is derived from an EMBL/GenBank/DDBJ whole genome shotgun (WGS) entry which is preliminary data.</text>
</comment>
<dbReference type="AlphaFoldDB" id="A0A218WAZ5"/>
<keyword evidence="1" id="KW-0805">Transcription regulation</keyword>
<feature type="short sequence motif" description="LXXLL motif" evidence="3">
    <location>
        <begin position="594"/>
        <end position="598"/>
    </location>
</feature>
<feature type="short sequence motif" description="VHIID" evidence="3">
    <location>
        <begin position="495"/>
        <end position="499"/>
    </location>
</feature>
<dbReference type="InterPro" id="IPR005202">
    <property type="entry name" value="TF_GRAS"/>
</dbReference>
<protein>
    <submittedName>
        <fullName evidence="5">Uncharacterized protein</fullName>
    </submittedName>
</protein>
<dbReference type="PROSITE" id="PS50985">
    <property type="entry name" value="GRAS"/>
    <property type="match status" value="1"/>
</dbReference>
<name>A0A218WAZ5_PUNGR</name>
<feature type="region of interest" description="Leucine repeat I (LRI)" evidence="3">
    <location>
        <begin position="385"/>
        <end position="445"/>
    </location>
</feature>
<comment type="similarity">
    <text evidence="3">Belongs to the GRAS family.</text>
</comment>
<sequence>MGGIKGDLNPTCFSSREVHELPSLLRLPIGSGVVEIDTTTLFLNESDESTEKSGGIEDVIPLNLDRESSAKLGDVSSSMNGGIGYDLLDRLSLLDTVIDENQSRYRKVPSLPPERGLAGSARESVEDYDFSDVVLKYISQMLMEEDIEGKTCMFQESAALLAAEKSLYEVIGKKYPPSPDHHPVSVESSLGSPDETSACSCITANIGNTVDRNNDSHGPESSSTASQSVADFSSSYGFADSPMSTLQLPQIFTDSQSMSQFMKGFEEASKFLPDDSSLILGSTSNGQSDKNSNPNNFSSNGSRGKKNPHPDAADHGESRSHKQSALSSQSTVSSEMFDMVLLGCGGGDAALRESLQSAQHQDGKIKGPNEGKSRRKKQGRKRDVVDMRTLLTICAQAIAANDRRSANDLLGQIRRHSSPTGDGMQRMAHYFADGLEARLAGAGTKIYKALMANLPSAADVLKAYHLYLTICPFRKISNFFSNKTIMNMAEKATKLHIVDFGIMYGFQWPCLIQRLSSRPGGPPKLRITGIDLPQPGFRPADRVEETGRRLDNYAKTFGVPFEFKAIAQRWETILLEDLRIEPDEVLVVNCMFRLRNLLDDTVMVDNPRDIVLELIKKMNPNVFVLGIVNGAYSAPFFITRFREALFHYSTVFDTLEANVPRDIPERILIENKIFGREVMNVIACEGAERIERPETYKQCQVRAHRAGFSQLPLDEEIVDMAKNRVKSYYHKDFEINEDGRWLLQGWKGRILYALSTWKPAC</sequence>
<proteinExistence type="inferred from homology"/>